<dbReference type="RefSeq" id="XP_016224508.1">
    <property type="nucleotide sequence ID" value="XM_016368720.1"/>
</dbReference>
<accession>A0A0D1ZGJ1</accession>
<dbReference type="GeneID" id="27322035"/>
<dbReference type="SUPFAM" id="SSF50985">
    <property type="entry name" value="RCC1/BLIP-II"/>
    <property type="match status" value="1"/>
</dbReference>
<gene>
    <name evidence="4" type="ORF">PV10_04190</name>
</gene>
<dbReference type="AlphaFoldDB" id="A0A0D1ZGJ1"/>
<dbReference type="PROSITE" id="PS50012">
    <property type="entry name" value="RCC1_3"/>
    <property type="match status" value="1"/>
</dbReference>
<dbReference type="STRING" id="212818.A0A0D1ZGJ1"/>
<feature type="repeat" description="RCC1" evidence="1">
    <location>
        <begin position="78"/>
        <end position="163"/>
    </location>
</feature>
<name>A0A0D1ZGJ1_EXOME</name>
<dbReference type="InterPro" id="IPR000408">
    <property type="entry name" value="Reg_chr_condens"/>
</dbReference>
<feature type="region of interest" description="Disordered" evidence="2">
    <location>
        <begin position="543"/>
        <end position="567"/>
    </location>
</feature>
<dbReference type="EMBL" id="KN847522">
    <property type="protein sequence ID" value="KIV92934.1"/>
    <property type="molecule type" value="Genomic_DNA"/>
</dbReference>
<dbReference type="HOGENOM" id="CLU_019361_0_0_1"/>
<dbReference type="OMA" id="FPYLDAK"/>
<evidence type="ECO:0000313" key="5">
    <source>
        <dbReference type="Proteomes" id="UP000054302"/>
    </source>
</evidence>
<dbReference type="InterPro" id="IPR036047">
    <property type="entry name" value="F-box-like_dom_sf"/>
</dbReference>
<dbReference type="SUPFAM" id="SSF81383">
    <property type="entry name" value="F-box domain"/>
    <property type="match status" value="1"/>
</dbReference>
<evidence type="ECO:0000259" key="3">
    <source>
        <dbReference type="PROSITE" id="PS50181"/>
    </source>
</evidence>
<evidence type="ECO:0000256" key="1">
    <source>
        <dbReference type="PROSITE-ProRule" id="PRU00235"/>
    </source>
</evidence>
<dbReference type="PROSITE" id="PS50181">
    <property type="entry name" value="FBOX"/>
    <property type="match status" value="1"/>
</dbReference>
<protein>
    <recommendedName>
        <fullName evidence="3">F-box domain-containing protein</fullName>
    </recommendedName>
</protein>
<dbReference type="CDD" id="cd09917">
    <property type="entry name" value="F-box_SF"/>
    <property type="match status" value="1"/>
</dbReference>
<dbReference type="Gene3D" id="1.20.1280.50">
    <property type="match status" value="1"/>
</dbReference>
<dbReference type="Pfam" id="PF00646">
    <property type="entry name" value="F-box"/>
    <property type="match status" value="1"/>
</dbReference>
<keyword evidence="5" id="KW-1185">Reference proteome</keyword>
<dbReference type="PANTHER" id="PTHR45982:SF3">
    <property type="entry name" value="F-BOX PROTEIN POF9"/>
    <property type="match status" value="1"/>
</dbReference>
<evidence type="ECO:0000313" key="4">
    <source>
        <dbReference type="EMBL" id="KIV92934.1"/>
    </source>
</evidence>
<feature type="domain" description="F-box" evidence="3">
    <location>
        <begin position="1"/>
        <end position="47"/>
    </location>
</feature>
<dbReference type="PANTHER" id="PTHR45982">
    <property type="entry name" value="REGULATOR OF CHROMOSOME CONDENSATION"/>
    <property type="match status" value="1"/>
</dbReference>
<dbReference type="Gene3D" id="2.130.10.30">
    <property type="entry name" value="Regulator of chromosome condensation 1/beta-lactamase-inhibitor protein II"/>
    <property type="match status" value="2"/>
</dbReference>
<evidence type="ECO:0000256" key="2">
    <source>
        <dbReference type="SAM" id="MobiDB-lite"/>
    </source>
</evidence>
<dbReference type="InterPro" id="IPR001810">
    <property type="entry name" value="F-box_dom"/>
</dbReference>
<dbReference type="OrthoDB" id="61110at2759"/>
<dbReference type="InterPro" id="IPR051553">
    <property type="entry name" value="Ran_GTPase-activating"/>
</dbReference>
<dbReference type="GO" id="GO:0005737">
    <property type="term" value="C:cytoplasm"/>
    <property type="evidence" value="ECO:0007669"/>
    <property type="project" value="TreeGrafter"/>
</dbReference>
<sequence>MDISNLPEDILPIILSFLSPPDYLALCCTCKSIYTNFRQDSVYWRTLTSDTFRLPISPLLAADGPRWYWLYKRLKTQTQLYTWGQGVSGNLGPGRALPIQNRGPLFLPDVVPRGFRRPIRHPPAQVFQRTNSNWPTETHLPDDVGVIVDLQCGGWSTTILTSDGKLFTAGAIDSRGTDADAQHGGFVQLKSSVQSTSPIRQFSSGRGHILGLTDDGDIVSWTQSGLNGLKAFSRTDRDFGGKATRVAAGWAQSSTYVPTVGIVYWDPLRNHQAPGGADGTHVEETIIPGTARTQTETGTVEVVKHIVLEDFIVYITSDSKIFAWNMSVRKPSQSEPSHIPFPVPGYTAEGRQLKDLHGQYKTFGVFTAGGEVLAGDADYLRRCYSAVRNDPAILTSNDWSTLTTILSSRPPDVPALQHSNVIGLAYGDYHYHALHADGRITSYGRESQSCGQLGLGSVETGARFRGLNKDRAGPRADGELLPIANLRGRQIWFEPERKDWLAWLEEQLDSPTLATSGHAARNSWLNPIRQAIFSEWIEQEGRHWDEGPPTDIYTTTSSSSKDPTPHHHSTGDYVLGAYFPIAIAAAGWHSGALVLKDQEKADEIRRKWVVSQDQDQEQQRKIPGAFERIEEGETYAWKLHGFPKVTLPNGIEMPGVGEPRPWRDGVPTLAELGFE</sequence>
<dbReference type="VEuPathDB" id="FungiDB:PV10_04190"/>
<dbReference type="InterPro" id="IPR009091">
    <property type="entry name" value="RCC1/BLIP-II"/>
</dbReference>
<reference evidence="4 5" key="1">
    <citation type="submission" date="2015-01" db="EMBL/GenBank/DDBJ databases">
        <title>The Genome Sequence of Exophiala mesophila CBS40295.</title>
        <authorList>
            <consortium name="The Broad Institute Genomics Platform"/>
            <person name="Cuomo C."/>
            <person name="de Hoog S."/>
            <person name="Gorbushina A."/>
            <person name="Stielow B."/>
            <person name="Teixiera M."/>
            <person name="Abouelleil A."/>
            <person name="Chapman S.B."/>
            <person name="Priest M."/>
            <person name="Young S.K."/>
            <person name="Wortman J."/>
            <person name="Nusbaum C."/>
            <person name="Birren B."/>
        </authorList>
    </citation>
    <scope>NUCLEOTIDE SEQUENCE [LARGE SCALE GENOMIC DNA]</scope>
    <source>
        <strain evidence="4 5">CBS 40295</strain>
    </source>
</reference>
<dbReference type="GO" id="GO:0005085">
    <property type="term" value="F:guanyl-nucleotide exchange factor activity"/>
    <property type="evidence" value="ECO:0007669"/>
    <property type="project" value="TreeGrafter"/>
</dbReference>
<dbReference type="Proteomes" id="UP000054302">
    <property type="component" value="Unassembled WGS sequence"/>
</dbReference>
<dbReference type="SMART" id="SM00256">
    <property type="entry name" value="FBOX"/>
    <property type="match status" value="1"/>
</dbReference>
<organism evidence="4 5">
    <name type="scientific">Exophiala mesophila</name>
    <name type="common">Black yeast-like fungus</name>
    <dbReference type="NCBI Taxonomy" id="212818"/>
    <lineage>
        <taxon>Eukaryota</taxon>
        <taxon>Fungi</taxon>
        <taxon>Dikarya</taxon>
        <taxon>Ascomycota</taxon>
        <taxon>Pezizomycotina</taxon>
        <taxon>Eurotiomycetes</taxon>
        <taxon>Chaetothyriomycetidae</taxon>
        <taxon>Chaetothyriales</taxon>
        <taxon>Herpotrichiellaceae</taxon>
        <taxon>Exophiala</taxon>
    </lineage>
</organism>
<proteinExistence type="predicted"/>